<sequence length="211" mass="23621">MQGPVVLQVSYIFGDVMKSLFSQMMLATLIFVSVSVAHADAIKPSDVVPVINGEVYSKIARVEGEEGVTSFQYVRSNEEFKGWTGTVIYANYQLDDIGDDPQNVAIRLVQGLQNLNPGAKYQLVGDESGKVVLLDFLSWPPSRNYMELSVYRIQRDKPGEGVYSLQFSTRMPFITEANEEVTNNLKVLRASLLQQAVQFDMNKVIELLKSE</sequence>
<reference evidence="1 2" key="1">
    <citation type="submission" date="2024-04" db="EMBL/GenBank/DDBJ databases">
        <title>Draft genome sequence of Thalassolituus maritimus NBRC 116585.</title>
        <authorList>
            <person name="Miyakawa T."/>
            <person name="Kusuya Y."/>
            <person name="Miura T."/>
        </authorList>
    </citation>
    <scope>NUCLEOTIDE SEQUENCE [LARGE SCALE GENOMIC DNA]</scope>
    <source>
        <strain evidence="1 2">5NW40-0001</strain>
    </source>
</reference>
<evidence type="ECO:0000313" key="2">
    <source>
        <dbReference type="Proteomes" id="UP001481413"/>
    </source>
</evidence>
<comment type="caution">
    <text evidence="1">The sequence shown here is derived from an EMBL/GenBank/DDBJ whole genome shotgun (WGS) entry which is preliminary data.</text>
</comment>
<protein>
    <submittedName>
        <fullName evidence="1">Uncharacterized protein</fullName>
    </submittedName>
</protein>
<keyword evidence="2" id="KW-1185">Reference proteome</keyword>
<organism evidence="1 2">
    <name type="scientific">Thalassolituus maritimus</name>
    <dbReference type="NCBI Taxonomy" id="484498"/>
    <lineage>
        <taxon>Bacteria</taxon>
        <taxon>Pseudomonadati</taxon>
        <taxon>Pseudomonadota</taxon>
        <taxon>Gammaproteobacteria</taxon>
        <taxon>Oceanospirillales</taxon>
        <taxon>Oceanospirillaceae</taxon>
        <taxon>Thalassolituus</taxon>
    </lineage>
</organism>
<name>A0ABQ0A3A2_9GAMM</name>
<gene>
    <name evidence="1" type="ORF">NBRC116585_29880</name>
</gene>
<dbReference type="EMBL" id="BAABWH010000011">
    <property type="protein sequence ID" value="GAA6146868.1"/>
    <property type="molecule type" value="Genomic_DNA"/>
</dbReference>
<proteinExistence type="predicted"/>
<dbReference type="Proteomes" id="UP001481413">
    <property type="component" value="Unassembled WGS sequence"/>
</dbReference>
<evidence type="ECO:0000313" key="1">
    <source>
        <dbReference type="EMBL" id="GAA6146868.1"/>
    </source>
</evidence>
<accession>A0ABQ0A3A2</accession>